<dbReference type="InterPro" id="IPR001431">
    <property type="entry name" value="Pept_M16_Zn_BS"/>
</dbReference>
<keyword evidence="3" id="KW-0479">Metal-binding</keyword>
<accession>A0A1G4KF77</accession>
<dbReference type="InterPro" id="IPR054734">
    <property type="entry name" value="PqqF-like_C_4"/>
</dbReference>
<evidence type="ECO:0000313" key="11">
    <source>
        <dbReference type="Proteomes" id="UP000191024"/>
    </source>
</evidence>
<proteinExistence type="inferred from homology"/>
<evidence type="ECO:0000256" key="4">
    <source>
        <dbReference type="ARBA" id="ARBA00022801"/>
    </source>
</evidence>
<evidence type="ECO:0000256" key="3">
    <source>
        <dbReference type="ARBA" id="ARBA00022723"/>
    </source>
</evidence>
<dbReference type="GO" id="GO:0005829">
    <property type="term" value="C:cytosol"/>
    <property type="evidence" value="ECO:0007669"/>
    <property type="project" value="TreeGrafter"/>
</dbReference>
<feature type="domain" description="Peptidase M16 N-terminal" evidence="7">
    <location>
        <begin position="36"/>
        <end position="165"/>
    </location>
</feature>
<dbReference type="GO" id="GO:0043171">
    <property type="term" value="P:peptide catabolic process"/>
    <property type="evidence" value="ECO:0007669"/>
    <property type="project" value="TreeGrafter"/>
</dbReference>
<dbReference type="PROSITE" id="PS00143">
    <property type="entry name" value="INSULINASE"/>
    <property type="match status" value="1"/>
</dbReference>
<evidence type="ECO:0000256" key="2">
    <source>
        <dbReference type="ARBA" id="ARBA00022670"/>
    </source>
</evidence>
<dbReference type="EMBL" id="LT598468">
    <property type="protein sequence ID" value="SCV03071.1"/>
    <property type="molecule type" value="Genomic_DNA"/>
</dbReference>
<gene>
    <name evidence="10" type="ORF">LAMI_0H05248G</name>
</gene>
<dbReference type="AlphaFoldDB" id="A0A1G4KF77"/>
<evidence type="ECO:0000259" key="8">
    <source>
        <dbReference type="Pfam" id="PF16187"/>
    </source>
</evidence>
<evidence type="ECO:0000259" key="9">
    <source>
        <dbReference type="Pfam" id="PF22456"/>
    </source>
</evidence>
<dbReference type="GO" id="GO:0046872">
    <property type="term" value="F:metal ion binding"/>
    <property type="evidence" value="ECO:0007669"/>
    <property type="project" value="UniProtKB-KW"/>
</dbReference>
<dbReference type="PANTHER" id="PTHR43690:SF18">
    <property type="entry name" value="INSULIN-DEGRADING ENZYME-RELATED"/>
    <property type="match status" value="1"/>
</dbReference>
<dbReference type="InterPro" id="IPR032632">
    <property type="entry name" value="Peptidase_M16_M"/>
</dbReference>
<feature type="domain" description="Coenzyme PQQ synthesis protein F-like C-terminal lobe" evidence="9">
    <location>
        <begin position="904"/>
        <end position="979"/>
    </location>
</feature>
<dbReference type="Pfam" id="PF00675">
    <property type="entry name" value="Peptidase_M16"/>
    <property type="match status" value="1"/>
</dbReference>
<dbReference type="InterPro" id="IPR011765">
    <property type="entry name" value="Pept_M16_N"/>
</dbReference>
<feature type="domain" description="Peptidase M16 middle/third" evidence="8">
    <location>
        <begin position="504"/>
        <end position="776"/>
    </location>
</feature>
<evidence type="ECO:0000256" key="1">
    <source>
        <dbReference type="ARBA" id="ARBA00007261"/>
    </source>
</evidence>
<dbReference type="Pfam" id="PF22456">
    <property type="entry name" value="PqqF-like_C_4"/>
    <property type="match status" value="1"/>
</dbReference>
<dbReference type="Gene3D" id="3.30.830.10">
    <property type="entry name" value="Metalloenzyme, LuxS/M16 peptidase-like"/>
    <property type="match status" value="4"/>
</dbReference>
<reference evidence="11" key="1">
    <citation type="submission" date="2016-03" db="EMBL/GenBank/DDBJ databases">
        <authorList>
            <person name="Devillers H."/>
        </authorList>
    </citation>
    <scope>NUCLEOTIDE SEQUENCE [LARGE SCALE GENOMIC DNA]</scope>
</reference>
<comment type="similarity">
    <text evidence="1">Belongs to the peptidase M16 family.</text>
</comment>
<dbReference type="SUPFAM" id="SSF63411">
    <property type="entry name" value="LuxS/MPP-like metallohydrolase"/>
    <property type="match status" value="4"/>
</dbReference>
<evidence type="ECO:0000259" key="7">
    <source>
        <dbReference type="Pfam" id="PF00675"/>
    </source>
</evidence>
<evidence type="ECO:0000256" key="6">
    <source>
        <dbReference type="ARBA" id="ARBA00023049"/>
    </source>
</evidence>
<dbReference type="PANTHER" id="PTHR43690">
    <property type="entry name" value="NARDILYSIN"/>
    <property type="match status" value="1"/>
</dbReference>
<name>A0A1G4KF77_9SACH</name>
<keyword evidence="4" id="KW-0378">Hydrolase</keyword>
<keyword evidence="6" id="KW-0482">Metalloprotease</keyword>
<keyword evidence="2" id="KW-0645">Protease</keyword>
<dbReference type="Proteomes" id="UP000191024">
    <property type="component" value="Chromosome H"/>
</dbReference>
<protein>
    <submittedName>
        <fullName evidence="10">LAMI_0H05248g1_1</fullName>
    </submittedName>
</protein>
<evidence type="ECO:0000256" key="5">
    <source>
        <dbReference type="ARBA" id="ARBA00022833"/>
    </source>
</evidence>
<keyword evidence="5" id="KW-0862">Zinc</keyword>
<dbReference type="OrthoDB" id="952271at2759"/>
<dbReference type="GO" id="GO:0004222">
    <property type="term" value="F:metalloendopeptidase activity"/>
    <property type="evidence" value="ECO:0007669"/>
    <property type="project" value="InterPro"/>
</dbReference>
<keyword evidence="11" id="KW-1185">Reference proteome</keyword>
<dbReference type="GO" id="GO:0005739">
    <property type="term" value="C:mitochondrion"/>
    <property type="evidence" value="ECO:0007669"/>
    <property type="project" value="TreeGrafter"/>
</dbReference>
<dbReference type="InterPro" id="IPR050626">
    <property type="entry name" value="Peptidase_M16"/>
</dbReference>
<evidence type="ECO:0000313" key="10">
    <source>
        <dbReference type="EMBL" id="SCV03071.1"/>
    </source>
</evidence>
<dbReference type="GO" id="GO:0051603">
    <property type="term" value="P:proteolysis involved in protein catabolic process"/>
    <property type="evidence" value="ECO:0007669"/>
    <property type="project" value="TreeGrafter"/>
</dbReference>
<dbReference type="Pfam" id="PF16187">
    <property type="entry name" value="Peptidase_M16_M"/>
    <property type="match status" value="1"/>
</dbReference>
<organism evidence="10 11">
    <name type="scientific">Lachancea mirantina</name>
    <dbReference type="NCBI Taxonomy" id="1230905"/>
    <lineage>
        <taxon>Eukaryota</taxon>
        <taxon>Fungi</taxon>
        <taxon>Dikarya</taxon>
        <taxon>Ascomycota</taxon>
        <taxon>Saccharomycotina</taxon>
        <taxon>Saccharomycetes</taxon>
        <taxon>Saccharomycetales</taxon>
        <taxon>Saccharomycetaceae</taxon>
        <taxon>Lachancea</taxon>
    </lineage>
</organism>
<dbReference type="InterPro" id="IPR011249">
    <property type="entry name" value="Metalloenz_LuxS/M16"/>
</dbReference>
<dbReference type="STRING" id="1230905.A0A1G4KF77"/>
<sequence length="1192" mass="134105">MSFESVKNLDSFFYTPISCSQKSFKTCQLPNEILALLVSDPGDKTASCALSVTTGSYNDPDSVLGLAHLCEHAILAGGSHKFPDAGLYHTILAENGGTYNAYTTGEQTTFYFELPLASASGNSTFEHLLDIFSSAFKGPLFSEKVLGKEAYAIENEHCSNKASTSKIMYHATRLLANEAHPFSRFCTGNLATFNGTHRLKLKALLMNYFQNFYHAGKMTLVLRGPQSLNGLSKLALINFGNISAQIKPAVFSRSKRYSEARRSGGSEDGSGTKKSLSDFNLLEEEWFPKYCGQQTFSENTHNAIFIQSSKSPTVRLVFPINSKGHRFRSKDIDILSAAWCDIFGDESQGSFANFLTCKGFVTSLVTWQSKFACGSSGLILELCLTDTGLKRLKDIIRALFIVIEMITDEKFTEKLAQYLSQVNAIELLRFLYSDVEHSAMEMCAIWSTAMLSNFGELGTEFTLRSSPSHDCNKIGSHINNYAQSKESKVWWIGQAIKVQGFATDFITTKNLRVVIMGHVSKSPFSDVLGSWESFDPFYEFNFQKLSVDANNWQGECSEFAIWPFSAANLNQFAPSVTRDLQLIKSALLASSDQSRHAPLAVLAQKDYFDITPRLRGKNHAYEMWVKEESFDPSFKSRCIVSFEIISKCIACSPESTVQLEILTHLLFSTLSSRLYPAEKLSHTYEIYASKVGDISLGFTFSGFPEGVLTMIKLFIAELSSIADQNYTTATDYRKARIKVRNKYEEAASSDCATLASLGLLILLEKYMWPLEDRLDALEYLDQPSFHSFCSKFLNLPKYMNLIIQGDCSLQDEIYAILSKSVIGHLSKSADAQLSKHLTGANEFTEPQSRKLSEGTNLFFDREGSLDDPNNSIAYFIQTGERDDECIFMLTAFTDYLFSLTLVPELRTRRQIGYFVIGGLRILSDTIGIHITCASSLEPHLLEEAIDEFLMYLETEILQQLTEKDFLTKYVSPYLKLLQDENSRSRDHSGPVCLHDQIESNAHSGNVDDIKKVLQAHRFLRSQISSRAYNFESLHDEPVNLKLINSLTLKDYRSFFKRFLSISSPKRRKISIMIKSPMSPDQIMNQRLLDQMERFFKMKGLKISRNDLKTILEKAGPRPQSLFKALFQYFNARGMSFKLCTAVVSELFKSIGLGFGSRSEHSGKSIKPAIKLTSIHDLHQFRATAIFKATDFY</sequence>